<keyword evidence="5" id="KW-0411">Iron-sulfur</keyword>
<dbReference type="CDD" id="cd03479">
    <property type="entry name" value="Rieske_RO_Alpha_PhDO_like"/>
    <property type="match status" value="1"/>
</dbReference>
<keyword evidence="8" id="KW-1185">Reference proteome</keyword>
<protein>
    <submittedName>
        <fullName evidence="7">Ring-hydroxylating oxygenase subunit alpha</fullName>
    </submittedName>
</protein>
<dbReference type="InterPro" id="IPR045623">
    <property type="entry name" value="LigXa_C"/>
</dbReference>
<dbReference type="SUPFAM" id="SSF50022">
    <property type="entry name" value="ISP domain"/>
    <property type="match status" value="1"/>
</dbReference>
<dbReference type="RefSeq" id="WP_063679529.1">
    <property type="nucleotide sequence ID" value="NZ_LSEF01000063.1"/>
</dbReference>
<proteinExistence type="predicted"/>
<keyword evidence="3" id="KW-0560">Oxidoreductase</keyword>
<dbReference type="InterPro" id="IPR036922">
    <property type="entry name" value="Rieske_2Fe-2S_sf"/>
</dbReference>
<evidence type="ECO:0000313" key="7">
    <source>
        <dbReference type="EMBL" id="OAF15284.1"/>
    </source>
</evidence>
<dbReference type="Pfam" id="PF00355">
    <property type="entry name" value="Rieske"/>
    <property type="match status" value="1"/>
</dbReference>
<evidence type="ECO:0000256" key="4">
    <source>
        <dbReference type="ARBA" id="ARBA00023004"/>
    </source>
</evidence>
<evidence type="ECO:0000313" key="8">
    <source>
        <dbReference type="Proteomes" id="UP000077173"/>
    </source>
</evidence>
<sequence>MLRAEDNTFLTESGAGTGMGELLRRFWIPVLLSEELPEPDGEPKKIIVLGEELLAFRDSRGVVGVIDQYCPHRGANLWLGRNEECGIRCVYHGWKFDTDGRCVDMPTSYPDLSAKDLIRIKSYPVREWGEMIWAYMGPLEVMSELPDLEMALLPASHRYVSKKWQDCNWVQALEGSIDTAHFTFAHLSFDKEEDEILDIKKHFVNPLVRMNTDHMRWIAEDPRPVIKVSPHDAGLTIAGGRLTGGDNIYWRIAQFLMPFHAYAPSAMPGENIFGQTFVPVTDTNCWIYTYAWNPERPLTQAEREAYDRGNGVIAEVDDNYVPLRHKGNDYLIDRRLQKTKSYTGIKGVSEQDAAVQDSQGPIADRTREHLGPTDLGIMHFRKTVMDLARALQQGEAPPQVAHQDRYAVRSGACVTSKAKDLPAVMLERFGDIAGFVGRPRIAAAE</sequence>
<dbReference type="GO" id="GO:0005506">
    <property type="term" value="F:iron ion binding"/>
    <property type="evidence" value="ECO:0007669"/>
    <property type="project" value="InterPro"/>
</dbReference>
<evidence type="ECO:0000259" key="6">
    <source>
        <dbReference type="PROSITE" id="PS51296"/>
    </source>
</evidence>
<organism evidence="7 8">
    <name type="scientific">Bradyrhizobium neotropicale</name>
    <dbReference type="NCBI Taxonomy" id="1497615"/>
    <lineage>
        <taxon>Bacteria</taxon>
        <taxon>Pseudomonadati</taxon>
        <taxon>Pseudomonadota</taxon>
        <taxon>Alphaproteobacteria</taxon>
        <taxon>Hyphomicrobiales</taxon>
        <taxon>Nitrobacteraceae</taxon>
        <taxon>Bradyrhizobium</taxon>
    </lineage>
</organism>
<dbReference type="Proteomes" id="UP000077173">
    <property type="component" value="Unassembled WGS sequence"/>
</dbReference>
<keyword evidence="4" id="KW-0408">Iron</keyword>
<dbReference type="InterPro" id="IPR015881">
    <property type="entry name" value="ARHD_Rieske_2Fe_2S"/>
</dbReference>
<dbReference type="GO" id="GO:0016491">
    <property type="term" value="F:oxidoreductase activity"/>
    <property type="evidence" value="ECO:0007669"/>
    <property type="project" value="UniProtKB-KW"/>
</dbReference>
<dbReference type="PROSITE" id="PS51296">
    <property type="entry name" value="RIESKE"/>
    <property type="match status" value="1"/>
</dbReference>
<evidence type="ECO:0000256" key="5">
    <source>
        <dbReference type="ARBA" id="ARBA00023014"/>
    </source>
</evidence>
<comment type="caution">
    <text evidence="7">The sequence shown here is derived from an EMBL/GenBank/DDBJ whole genome shotgun (WGS) entry which is preliminary data.</text>
</comment>
<dbReference type="EMBL" id="LSEF01000063">
    <property type="protein sequence ID" value="OAF15284.1"/>
    <property type="molecule type" value="Genomic_DNA"/>
</dbReference>
<reference evidence="7 8" key="1">
    <citation type="submission" date="2016-02" db="EMBL/GenBank/DDBJ databases">
        <title>Draft genome sequence of the strain BR 10247T Bradyrhizobium neotropicale isolated from nodules of Centrolobium paraense.</title>
        <authorList>
            <person name="Simoes-Araujo J.L."/>
            <person name="Barauna A.C."/>
            <person name="Silva K."/>
            <person name="Zilli J.E."/>
        </authorList>
    </citation>
    <scope>NUCLEOTIDE SEQUENCE [LARGE SCALE GENOMIC DNA]</scope>
    <source>
        <strain evidence="7 8">BR 10247</strain>
    </source>
</reference>
<dbReference type="PANTHER" id="PTHR21266">
    <property type="entry name" value="IRON-SULFUR DOMAIN CONTAINING PROTEIN"/>
    <property type="match status" value="1"/>
</dbReference>
<dbReference type="AlphaFoldDB" id="A0A176Z559"/>
<evidence type="ECO:0000256" key="3">
    <source>
        <dbReference type="ARBA" id="ARBA00023002"/>
    </source>
</evidence>
<gene>
    <name evidence="7" type="ORF">AXW67_16340</name>
</gene>
<dbReference type="Gene3D" id="3.90.380.10">
    <property type="entry name" value="Naphthalene 1,2-dioxygenase Alpha Subunit, Chain A, domain 1"/>
    <property type="match status" value="1"/>
</dbReference>
<dbReference type="InterPro" id="IPR050584">
    <property type="entry name" value="Cholesterol_7-desaturase"/>
</dbReference>
<dbReference type="Gene3D" id="2.102.10.10">
    <property type="entry name" value="Rieske [2Fe-2S] iron-sulphur domain"/>
    <property type="match status" value="1"/>
</dbReference>
<keyword evidence="2" id="KW-0479">Metal-binding</keyword>
<accession>A0A176Z559</accession>
<dbReference type="SUPFAM" id="SSF55961">
    <property type="entry name" value="Bet v1-like"/>
    <property type="match status" value="1"/>
</dbReference>
<dbReference type="Pfam" id="PF19301">
    <property type="entry name" value="LigXa_C"/>
    <property type="match status" value="1"/>
</dbReference>
<evidence type="ECO:0000256" key="1">
    <source>
        <dbReference type="ARBA" id="ARBA00022714"/>
    </source>
</evidence>
<evidence type="ECO:0000256" key="2">
    <source>
        <dbReference type="ARBA" id="ARBA00022723"/>
    </source>
</evidence>
<feature type="domain" description="Rieske" evidence="6">
    <location>
        <begin position="27"/>
        <end position="134"/>
    </location>
</feature>
<dbReference type="GO" id="GO:0051537">
    <property type="term" value="F:2 iron, 2 sulfur cluster binding"/>
    <property type="evidence" value="ECO:0007669"/>
    <property type="project" value="UniProtKB-KW"/>
</dbReference>
<dbReference type="PROSITE" id="PS00570">
    <property type="entry name" value="RING_HYDROXYL_ALPHA"/>
    <property type="match status" value="1"/>
</dbReference>
<name>A0A176Z559_9BRAD</name>
<keyword evidence="1" id="KW-0001">2Fe-2S</keyword>
<dbReference type="InterPro" id="IPR017941">
    <property type="entry name" value="Rieske_2Fe-2S"/>
</dbReference>
<dbReference type="PANTHER" id="PTHR21266:SF59">
    <property type="entry name" value="BLR4922 PROTEIN"/>
    <property type="match status" value="1"/>
</dbReference>